<feature type="compositionally biased region" description="Basic residues" evidence="1">
    <location>
        <begin position="262"/>
        <end position="276"/>
    </location>
</feature>
<proteinExistence type="predicted"/>
<sequence>MATEKVTRPPKPIVVPIKASGALGEYDISFSQHDFVVELSKAPWLGAYIDLVPRVNGHYSQEGYGCYYDPDESVPYFFVAAQGTICGYFFCLEMLPIELSHYYKLCQTLQVVSAKGLSSNPESLQELWDTIAFLDKPETSEDDKKSRSKVGTPAFKFVYLMIMGDFDLDSEALEAKQEQALMFVKTILFNKDYIRWETRMVVRAAYQVRFETTWEVFKMLDDFGGQFASKEEDFEAKEAVREEAAKKKAAQEKVAKEEAERKRAKKQRASIQQHRK</sequence>
<dbReference type="GeneID" id="5430119"/>
<reference evidence="2 3" key="1">
    <citation type="journal article" date="2011" name="PLoS Genet.">
        <title>Genomic analysis of the necrotrophic fungal pathogens Sclerotinia sclerotiorum and Botrytis cinerea.</title>
        <authorList>
            <person name="Amselem J."/>
            <person name="Cuomo C.A."/>
            <person name="van Kan J.A."/>
            <person name="Viaud M."/>
            <person name="Benito E.P."/>
            <person name="Couloux A."/>
            <person name="Coutinho P.M."/>
            <person name="de Vries R.P."/>
            <person name="Dyer P.S."/>
            <person name="Fillinger S."/>
            <person name="Fournier E."/>
            <person name="Gout L."/>
            <person name="Hahn M."/>
            <person name="Kohn L."/>
            <person name="Lapalu N."/>
            <person name="Plummer K.M."/>
            <person name="Pradier J.M."/>
            <person name="Quevillon E."/>
            <person name="Sharon A."/>
            <person name="Simon A."/>
            <person name="ten Have A."/>
            <person name="Tudzynski B."/>
            <person name="Tudzynski P."/>
            <person name="Wincker P."/>
            <person name="Andrew M."/>
            <person name="Anthouard V."/>
            <person name="Beever R.E."/>
            <person name="Beffa R."/>
            <person name="Benoit I."/>
            <person name="Bouzid O."/>
            <person name="Brault B."/>
            <person name="Chen Z."/>
            <person name="Choquer M."/>
            <person name="Collemare J."/>
            <person name="Cotton P."/>
            <person name="Danchin E.G."/>
            <person name="Da Silva C."/>
            <person name="Gautier A."/>
            <person name="Giraud C."/>
            <person name="Giraud T."/>
            <person name="Gonzalez C."/>
            <person name="Grossetete S."/>
            <person name="Guldener U."/>
            <person name="Henrissat B."/>
            <person name="Howlett B.J."/>
            <person name="Kodira C."/>
            <person name="Kretschmer M."/>
            <person name="Lappartient A."/>
            <person name="Leroch M."/>
            <person name="Levis C."/>
            <person name="Mauceli E."/>
            <person name="Neuveglise C."/>
            <person name="Oeser B."/>
            <person name="Pearson M."/>
            <person name="Poulain J."/>
            <person name="Poussereau N."/>
            <person name="Quesneville H."/>
            <person name="Rascle C."/>
            <person name="Schumacher J."/>
            <person name="Segurens B."/>
            <person name="Sexton A."/>
            <person name="Silva E."/>
            <person name="Sirven C."/>
            <person name="Soanes D.M."/>
            <person name="Talbot N.J."/>
            <person name="Templeton M."/>
            <person name="Yandava C."/>
            <person name="Yarden O."/>
            <person name="Zeng Q."/>
            <person name="Rollins J.A."/>
            <person name="Lebrun M.H."/>
            <person name="Dickman M."/>
        </authorList>
    </citation>
    <scope>NUCLEOTIDE SEQUENCE [LARGE SCALE GENOMIC DNA]</scope>
    <source>
        <strain evidence="2 3">B05.10</strain>
    </source>
</reference>
<gene>
    <name evidence="2" type="ORF">BCIN_07g06020</name>
</gene>
<dbReference type="VEuPathDB" id="FungiDB:Bcin07g06020"/>
<dbReference type="EMBL" id="CP009811">
    <property type="protein sequence ID" value="ATZ52093.1"/>
    <property type="molecule type" value="Genomic_DNA"/>
</dbReference>
<feature type="region of interest" description="Disordered" evidence="1">
    <location>
        <begin position="247"/>
        <end position="276"/>
    </location>
</feature>
<evidence type="ECO:0000313" key="2">
    <source>
        <dbReference type="EMBL" id="ATZ52093.1"/>
    </source>
</evidence>
<reference evidence="2 3" key="3">
    <citation type="journal article" date="2017" name="Mol. Plant Pathol.">
        <title>A gapless genome sequence of the fungus Botrytis cinerea.</title>
        <authorList>
            <person name="Van Kan J.A."/>
            <person name="Stassen J.H."/>
            <person name="Mosbach A."/>
            <person name="Van Der Lee T.A."/>
            <person name="Faino L."/>
            <person name="Farmer A.D."/>
            <person name="Papasotiriou D.G."/>
            <person name="Zhou S."/>
            <person name="Seidl M.F."/>
            <person name="Cottam E."/>
            <person name="Edel D."/>
            <person name="Hahn M."/>
            <person name="Schwartz D.C."/>
            <person name="Dietrich R.A."/>
            <person name="Widdison S."/>
            <person name="Scalliet G."/>
        </authorList>
    </citation>
    <scope>NUCLEOTIDE SEQUENCE [LARGE SCALE GENOMIC DNA]</scope>
    <source>
        <strain evidence="2 3">B05.10</strain>
    </source>
</reference>
<dbReference type="KEGG" id="bfu:BCIN_07g06020"/>
<keyword evidence="3" id="KW-1185">Reference proteome</keyword>
<evidence type="ECO:0000256" key="1">
    <source>
        <dbReference type="SAM" id="MobiDB-lite"/>
    </source>
</evidence>
<dbReference type="RefSeq" id="XP_001549603.1">
    <property type="nucleotide sequence ID" value="XM_001549553.2"/>
</dbReference>
<dbReference type="AlphaFoldDB" id="A0A384JNG0"/>
<protein>
    <submittedName>
        <fullName evidence="2">Uncharacterized protein</fullName>
    </submittedName>
</protein>
<reference evidence="2 3" key="2">
    <citation type="journal article" date="2012" name="Eukaryot. Cell">
        <title>Genome update of Botrytis cinerea strains B05.10 and T4.</title>
        <authorList>
            <person name="Staats M."/>
            <person name="van Kan J.A."/>
        </authorList>
    </citation>
    <scope>NUCLEOTIDE SEQUENCE [LARGE SCALE GENOMIC DNA]</scope>
    <source>
        <strain evidence="2 3">B05.10</strain>
    </source>
</reference>
<dbReference type="OrthoDB" id="420564at2759"/>
<accession>A0A384JNG0</accession>
<name>A0A384JNG0_BOTFB</name>
<evidence type="ECO:0000313" key="3">
    <source>
        <dbReference type="Proteomes" id="UP000001798"/>
    </source>
</evidence>
<dbReference type="Proteomes" id="UP000001798">
    <property type="component" value="Chromosome 7"/>
</dbReference>
<organism evidence="2 3">
    <name type="scientific">Botryotinia fuckeliana (strain B05.10)</name>
    <name type="common">Noble rot fungus</name>
    <name type="synonym">Botrytis cinerea</name>
    <dbReference type="NCBI Taxonomy" id="332648"/>
    <lineage>
        <taxon>Eukaryota</taxon>
        <taxon>Fungi</taxon>
        <taxon>Dikarya</taxon>
        <taxon>Ascomycota</taxon>
        <taxon>Pezizomycotina</taxon>
        <taxon>Leotiomycetes</taxon>
        <taxon>Helotiales</taxon>
        <taxon>Sclerotiniaceae</taxon>
        <taxon>Botrytis</taxon>
    </lineage>
</organism>
<feature type="compositionally biased region" description="Basic and acidic residues" evidence="1">
    <location>
        <begin position="247"/>
        <end position="261"/>
    </location>
</feature>